<proteinExistence type="predicted"/>
<protein>
    <submittedName>
        <fullName evidence="1">Uncharacterized protein</fullName>
    </submittedName>
</protein>
<keyword evidence="2" id="KW-1185">Reference proteome</keyword>
<accession>A0AAQ3RPZ6</accession>
<evidence type="ECO:0000313" key="1">
    <source>
        <dbReference type="EMBL" id="WVZ02267.1"/>
    </source>
</evidence>
<gene>
    <name evidence="1" type="ORF">V8G54_023073</name>
</gene>
<evidence type="ECO:0000313" key="2">
    <source>
        <dbReference type="Proteomes" id="UP001374535"/>
    </source>
</evidence>
<dbReference type="EMBL" id="CP144694">
    <property type="protein sequence ID" value="WVZ02267.1"/>
    <property type="molecule type" value="Genomic_DNA"/>
</dbReference>
<name>A0AAQ3RPZ6_VIGMU</name>
<sequence>MEEDRMVIGAVILCVLMMRWKGSDMVLREEEERVKGCLKLVGSATVVKRKQICNGREKRDGIEGDGTANNSGRLASLSFFATEKNQGFGGTGWAISALVMEIGK</sequence>
<dbReference type="Proteomes" id="UP001374535">
    <property type="component" value="Chromosome 7"/>
</dbReference>
<dbReference type="AlphaFoldDB" id="A0AAQ3RPZ6"/>
<organism evidence="1 2">
    <name type="scientific">Vigna mungo</name>
    <name type="common">Black gram</name>
    <name type="synonym">Phaseolus mungo</name>
    <dbReference type="NCBI Taxonomy" id="3915"/>
    <lineage>
        <taxon>Eukaryota</taxon>
        <taxon>Viridiplantae</taxon>
        <taxon>Streptophyta</taxon>
        <taxon>Embryophyta</taxon>
        <taxon>Tracheophyta</taxon>
        <taxon>Spermatophyta</taxon>
        <taxon>Magnoliopsida</taxon>
        <taxon>eudicotyledons</taxon>
        <taxon>Gunneridae</taxon>
        <taxon>Pentapetalae</taxon>
        <taxon>rosids</taxon>
        <taxon>fabids</taxon>
        <taxon>Fabales</taxon>
        <taxon>Fabaceae</taxon>
        <taxon>Papilionoideae</taxon>
        <taxon>50 kb inversion clade</taxon>
        <taxon>NPAAA clade</taxon>
        <taxon>indigoferoid/millettioid clade</taxon>
        <taxon>Phaseoleae</taxon>
        <taxon>Vigna</taxon>
    </lineage>
</organism>
<reference evidence="1 2" key="1">
    <citation type="journal article" date="2023" name="Life. Sci Alliance">
        <title>Evolutionary insights into 3D genome organization and epigenetic landscape of Vigna mungo.</title>
        <authorList>
            <person name="Junaid A."/>
            <person name="Singh B."/>
            <person name="Bhatia S."/>
        </authorList>
    </citation>
    <scope>NUCLEOTIDE SEQUENCE [LARGE SCALE GENOMIC DNA]</scope>
    <source>
        <strain evidence="1">Urdbean</strain>
    </source>
</reference>